<reference evidence="2 3" key="1">
    <citation type="journal article" date="2019" name="Sci. Rep.">
        <title>A high-quality genome of Eragrostis curvula grass provides insights into Poaceae evolution and supports new strategies to enhance forage quality.</title>
        <authorList>
            <person name="Carballo J."/>
            <person name="Santos B.A.C.M."/>
            <person name="Zappacosta D."/>
            <person name="Garbus I."/>
            <person name="Selva J.P."/>
            <person name="Gallo C.A."/>
            <person name="Diaz A."/>
            <person name="Albertini E."/>
            <person name="Caccamo M."/>
            <person name="Echenique V."/>
        </authorList>
    </citation>
    <scope>NUCLEOTIDE SEQUENCE [LARGE SCALE GENOMIC DNA]</scope>
    <source>
        <strain evidence="3">cv. Victoria</strain>
        <tissue evidence="2">Leaf</tissue>
    </source>
</reference>
<dbReference type="PANTHER" id="PTHR11011">
    <property type="entry name" value="MALE STERILITY PROTEIN 2-RELATED"/>
    <property type="match status" value="1"/>
</dbReference>
<dbReference type="OrthoDB" id="429813at2759"/>
<dbReference type="PANTHER" id="PTHR11011:SF99">
    <property type="entry name" value="FATTY ACYL-COA REDUCTASE 3"/>
    <property type="match status" value="1"/>
</dbReference>
<dbReference type="InterPro" id="IPR026055">
    <property type="entry name" value="FAR"/>
</dbReference>
<dbReference type="EMBL" id="RWGY01000002">
    <property type="protein sequence ID" value="TVU51232.1"/>
    <property type="molecule type" value="Genomic_DNA"/>
</dbReference>
<comment type="caution">
    <text evidence="2">The sequence shown here is derived from an EMBL/GenBank/DDBJ whole genome shotgun (WGS) entry which is preliminary data.</text>
</comment>
<organism evidence="2 3">
    <name type="scientific">Eragrostis curvula</name>
    <name type="common">weeping love grass</name>
    <dbReference type="NCBI Taxonomy" id="38414"/>
    <lineage>
        <taxon>Eukaryota</taxon>
        <taxon>Viridiplantae</taxon>
        <taxon>Streptophyta</taxon>
        <taxon>Embryophyta</taxon>
        <taxon>Tracheophyta</taxon>
        <taxon>Spermatophyta</taxon>
        <taxon>Magnoliopsida</taxon>
        <taxon>Liliopsida</taxon>
        <taxon>Poales</taxon>
        <taxon>Poaceae</taxon>
        <taxon>PACMAD clade</taxon>
        <taxon>Chloridoideae</taxon>
        <taxon>Eragrostideae</taxon>
        <taxon>Eragrostidinae</taxon>
        <taxon>Eragrostis</taxon>
    </lineage>
</organism>
<gene>
    <name evidence="2" type="ORF">EJB05_02642</name>
</gene>
<evidence type="ECO:0000313" key="3">
    <source>
        <dbReference type="Proteomes" id="UP000324897"/>
    </source>
</evidence>
<evidence type="ECO:0000259" key="1">
    <source>
        <dbReference type="Pfam" id="PF03015"/>
    </source>
</evidence>
<dbReference type="GO" id="GO:0035336">
    <property type="term" value="P:long-chain fatty-acyl-CoA metabolic process"/>
    <property type="evidence" value="ECO:0007669"/>
    <property type="project" value="TreeGrafter"/>
</dbReference>
<dbReference type="Gramene" id="TVU51232">
    <property type="protein sequence ID" value="TVU51232"/>
    <property type="gene ID" value="EJB05_02642"/>
</dbReference>
<dbReference type="AlphaFoldDB" id="A0A5J9WR32"/>
<name>A0A5J9WR32_9POAL</name>
<proteinExistence type="predicted"/>
<dbReference type="Proteomes" id="UP000324897">
    <property type="component" value="Chromosome 6"/>
</dbReference>
<dbReference type="InterPro" id="IPR033640">
    <property type="entry name" value="FAR_C"/>
</dbReference>
<evidence type="ECO:0000313" key="2">
    <source>
        <dbReference type="EMBL" id="TVU51232.1"/>
    </source>
</evidence>
<keyword evidence="3" id="KW-1185">Reference proteome</keyword>
<protein>
    <recommendedName>
        <fullName evidence="1">Fatty acyl-CoA reductase C-terminal domain-containing protein</fullName>
    </recommendedName>
</protein>
<feature type="non-terminal residue" evidence="2">
    <location>
        <position position="1"/>
    </location>
</feature>
<feature type="domain" description="Fatty acyl-CoA reductase C-terminal" evidence="1">
    <location>
        <begin position="68"/>
        <end position="119"/>
    </location>
</feature>
<dbReference type="GO" id="GO:0080019">
    <property type="term" value="F:alcohol-forming very long-chain fatty acyl-CoA reductase activity"/>
    <property type="evidence" value="ECO:0007669"/>
    <property type="project" value="InterPro"/>
</dbReference>
<dbReference type="GO" id="GO:0010345">
    <property type="term" value="P:suberin biosynthetic process"/>
    <property type="evidence" value="ECO:0007669"/>
    <property type="project" value="TreeGrafter"/>
</dbReference>
<sequence>MGHIPGDMVVNAMMVAMAVHWNEKGRVVIHVTSSLQNPLSTSTTLDMMYRYFSSNPQIGKNGRVIKAKRFNDTNLARLQAATSKDKHEAHVFDCDPKSIDWEHYFYNIHIPGVLKYAQKK</sequence>
<accession>A0A5J9WR32</accession>
<dbReference type="Pfam" id="PF03015">
    <property type="entry name" value="Sterile"/>
    <property type="match status" value="1"/>
</dbReference>